<feature type="compositionally biased region" description="Basic and acidic residues" evidence="6">
    <location>
        <begin position="735"/>
        <end position="754"/>
    </location>
</feature>
<evidence type="ECO:0000313" key="8">
    <source>
        <dbReference type="EMBL" id="RUP48126.1"/>
    </source>
</evidence>
<dbReference type="PROSITE" id="PS50048">
    <property type="entry name" value="ZN2_CY6_FUNGAL_2"/>
    <property type="match status" value="1"/>
</dbReference>
<evidence type="ECO:0000256" key="4">
    <source>
        <dbReference type="ARBA" id="ARBA00023163"/>
    </source>
</evidence>
<sequence length="809" mass="88219">MPFSPDTSNFPSPSTSVNTNFDPTDGDNYQSPFINVPHEMSWSTDFPSTPAVCPQPTSLWHPTPQEAQVHNGPNASTISSSSSNWPSPPRTTPVSTASGAMAHSLPILTATLHVPPYSGSPTLKRPRAYSDPRETISSPSCMSSSSRSSSSQTAASPLMASLSDPTNLFPQALATPGSSSRPIKNHTSRCSNKSIVPQPWMTEFPSKPDVLGQEHGQLNGLKVQLENGQVQPRKKIRSYGPRTTKACNCCRKAKTKCSGDLPCRRCARTRTRTCNYGDTLKLENDGVQHQLSPNVSLEQDADMESDESNMQDGMYQAAGPVDNLVAQLPSTPPTFGDRDSAVVHMVGVESAMDEGELPMDEAGYIHVSLSLILENEIFNDTQPESDPDPLPILGNEMLNHTQPETDPYPPPILENEAAPTIFDRRGPAALSHSTRSTTRESILKRIPRAPPFRRRLQRPEDLHRSSTLPARSISDQHLDDESELMMWSEVLPPNNHDEPFTLPLQRPRPAYLSSEDKKDDNNGGPDSSDDSLNEEDGHHDDGGATGGGDGGGNSENLGPSAASYSCRVMCNVLKGELPPIPSQLANNDKGDKKMDELGGNRDGNRIADCSNGPCSKNRGVETSFVNGDSHLAGKTWVRKITGFFWRGKSAGEEKTIHHLDQNNENGDDEQEYVLIDHTGKDEGNVSQVDEDHDNQANNIASDRPSPASLQKATEKEKAGDAMKTPKSRSTLVTRQSKEQVTKINTKNEHTHDPTNTRPPPTTIPHKGLGKRKLRNRVRKKLSSLKNFLRKQYHGGVTGGIDMNFTAVAA</sequence>
<evidence type="ECO:0000259" key="7">
    <source>
        <dbReference type="PROSITE" id="PS50048"/>
    </source>
</evidence>
<dbReference type="InterPro" id="IPR036864">
    <property type="entry name" value="Zn2-C6_fun-type_DNA-bd_sf"/>
</dbReference>
<evidence type="ECO:0000256" key="1">
    <source>
        <dbReference type="ARBA" id="ARBA00022723"/>
    </source>
</evidence>
<feature type="region of interest" description="Disordered" evidence="6">
    <location>
        <begin position="112"/>
        <end position="194"/>
    </location>
</feature>
<dbReference type="InterPro" id="IPR001138">
    <property type="entry name" value="Zn2Cys6_DnaBD"/>
</dbReference>
<feature type="region of interest" description="Disordered" evidence="6">
    <location>
        <begin position="427"/>
        <end position="476"/>
    </location>
</feature>
<keyword evidence="2" id="KW-0862">Zinc</keyword>
<feature type="compositionally biased region" description="Polar residues" evidence="6">
    <location>
        <begin position="55"/>
        <end position="68"/>
    </location>
</feature>
<evidence type="ECO:0000256" key="5">
    <source>
        <dbReference type="ARBA" id="ARBA00023242"/>
    </source>
</evidence>
<feature type="region of interest" description="Disordered" evidence="6">
    <location>
        <begin position="577"/>
        <end position="604"/>
    </location>
</feature>
<dbReference type="PROSITE" id="PS00463">
    <property type="entry name" value="ZN2_CY6_FUNGAL_1"/>
    <property type="match status" value="1"/>
</dbReference>
<name>A0A433DBC1_9FUNG</name>
<keyword evidence="1" id="KW-0479">Metal-binding</keyword>
<protein>
    <recommendedName>
        <fullName evidence="7">Zn(2)-C6 fungal-type domain-containing protein</fullName>
    </recommendedName>
</protein>
<feature type="region of interest" description="Disordered" evidence="6">
    <location>
        <begin position="491"/>
        <end position="558"/>
    </location>
</feature>
<keyword evidence="4" id="KW-0804">Transcription</keyword>
<feature type="compositionally biased region" description="Basic residues" evidence="6">
    <location>
        <begin position="445"/>
        <end position="456"/>
    </location>
</feature>
<comment type="caution">
    <text evidence="8">The sequence shown here is derived from an EMBL/GenBank/DDBJ whole genome shotgun (WGS) entry which is preliminary data.</text>
</comment>
<dbReference type="CDD" id="cd00067">
    <property type="entry name" value="GAL4"/>
    <property type="match status" value="1"/>
</dbReference>
<reference evidence="8 9" key="1">
    <citation type="journal article" date="2018" name="New Phytol.">
        <title>Phylogenomics of Endogonaceae and evolution of mycorrhizas within Mucoromycota.</title>
        <authorList>
            <person name="Chang Y."/>
            <person name="Desiro A."/>
            <person name="Na H."/>
            <person name="Sandor L."/>
            <person name="Lipzen A."/>
            <person name="Clum A."/>
            <person name="Barry K."/>
            <person name="Grigoriev I.V."/>
            <person name="Martin F.M."/>
            <person name="Stajich J.E."/>
            <person name="Smith M.E."/>
            <person name="Bonito G."/>
            <person name="Spatafora J.W."/>
        </authorList>
    </citation>
    <scope>NUCLEOTIDE SEQUENCE [LARGE SCALE GENOMIC DNA]</scope>
    <source>
        <strain evidence="8 9">GMNB39</strain>
    </source>
</reference>
<dbReference type="SMART" id="SM00066">
    <property type="entry name" value="GAL4"/>
    <property type="match status" value="1"/>
</dbReference>
<evidence type="ECO:0000256" key="3">
    <source>
        <dbReference type="ARBA" id="ARBA00023015"/>
    </source>
</evidence>
<dbReference type="Proteomes" id="UP000268093">
    <property type="component" value="Unassembled WGS sequence"/>
</dbReference>
<proteinExistence type="predicted"/>
<feature type="domain" description="Zn(2)-C6 fungal-type" evidence="7">
    <location>
        <begin position="246"/>
        <end position="276"/>
    </location>
</feature>
<keyword evidence="9" id="KW-1185">Reference proteome</keyword>
<evidence type="ECO:0000256" key="2">
    <source>
        <dbReference type="ARBA" id="ARBA00022833"/>
    </source>
</evidence>
<dbReference type="Gene3D" id="4.10.240.10">
    <property type="entry name" value="Zn(2)-C6 fungal-type DNA-binding domain"/>
    <property type="match status" value="1"/>
</dbReference>
<dbReference type="GO" id="GO:0008270">
    <property type="term" value="F:zinc ion binding"/>
    <property type="evidence" value="ECO:0007669"/>
    <property type="project" value="InterPro"/>
</dbReference>
<dbReference type="SUPFAM" id="SSF57701">
    <property type="entry name" value="Zn2/Cys6 DNA-binding domain"/>
    <property type="match status" value="1"/>
</dbReference>
<dbReference type="GO" id="GO:0000981">
    <property type="term" value="F:DNA-binding transcription factor activity, RNA polymerase II-specific"/>
    <property type="evidence" value="ECO:0007669"/>
    <property type="project" value="InterPro"/>
</dbReference>
<feature type="region of interest" description="Disordered" evidence="6">
    <location>
        <begin position="695"/>
        <end position="771"/>
    </location>
</feature>
<feature type="compositionally biased region" description="Polar residues" evidence="6">
    <location>
        <begin position="1"/>
        <end position="33"/>
    </location>
</feature>
<evidence type="ECO:0000313" key="9">
    <source>
        <dbReference type="Proteomes" id="UP000268093"/>
    </source>
</evidence>
<accession>A0A433DBC1</accession>
<feature type="compositionally biased region" description="Low complexity" evidence="6">
    <location>
        <begin position="137"/>
        <end position="151"/>
    </location>
</feature>
<evidence type="ECO:0000256" key="6">
    <source>
        <dbReference type="SAM" id="MobiDB-lite"/>
    </source>
</evidence>
<feature type="compositionally biased region" description="Gly residues" evidence="6">
    <location>
        <begin position="543"/>
        <end position="553"/>
    </location>
</feature>
<dbReference type="EMBL" id="RBNI01003687">
    <property type="protein sequence ID" value="RUP48126.1"/>
    <property type="molecule type" value="Genomic_DNA"/>
</dbReference>
<feature type="compositionally biased region" description="Basic and acidic residues" evidence="6">
    <location>
        <begin position="588"/>
        <end position="604"/>
    </location>
</feature>
<gene>
    <name evidence="8" type="ORF">BC936DRAFT_144931</name>
</gene>
<keyword evidence="3" id="KW-0805">Transcription regulation</keyword>
<keyword evidence="5" id="KW-0539">Nucleus</keyword>
<feature type="region of interest" description="Disordered" evidence="6">
    <location>
        <begin position="53"/>
        <end position="97"/>
    </location>
</feature>
<organism evidence="8 9">
    <name type="scientific">Jimgerdemannia flammicorona</name>
    <dbReference type="NCBI Taxonomy" id="994334"/>
    <lineage>
        <taxon>Eukaryota</taxon>
        <taxon>Fungi</taxon>
        <taxon>Fungi incertae sedis</taxon>
        <taxon>Mucoromycota</taxon>
        <taxon>Mucoromycotina</taxon>
        <taxon>Endogonomycetes</taxon>
        <taxon>Endogonales</taxon>
        <taxon>Endogonaceae</taxon>
        <taxon>Jimgerdemannia</taxon>
    </lineage>
</organism>
<feature type="compositionally biased region" description="Low complexity" evidence="6">
    <location>
        <begin position="71"/>
        <end position="85"/>
    </location>
</feature>
<dbReference type="AlphaFoldDB" id="A0A433DBC1"/>
<feature type="region of interest" description="Disordered" evidence="6">
    <location>
        <begin position="1"/>
        <end position="35"/>
    </location>
</feature>
<dbReference type="PANTHER" id="PTHR47660">
    <property type="entry name" value="TRANSCRIPTION FACTOR WITH C2H2 AND ZN(2)-CYS(6) DNA BINDING DOMAIN (EUROFUNG)-RELATED-RELATED"/>
    <property type="match status" value="1"/>
</dbReference>